<dbReference type="EMBL" id="LJSN01000001">
    <property type="protein sequence ID" value="PNE43442.1"/>
    <property type="molecule type" value="Genomic_DNA"/>
</dbReference>
<comment type="caution">
    <text evidence="1">The sequence shown here is derived from an EMBL/GenBank/DDBJ whole genome shotgun (WGS) entry which is preliminary data.</text>
</comment>
<evidence type="ECO:0000313" key="1">
    <source>
        <dbReference type="EMBL" id="PNE43442.1"/>
    </source>
</evidence>
<dbReference type="RefSeq" id="WP_146051015.1">
    <property type="nucleotide sequence ID" value="NZ_LJSN01000001.1"/>
</dbReference>
<evidence type="ECO:0000313" key="2">
    <source>
        <dbReference type="Proteomes" id="UP000236047"/>
    </source>
</evidence>
<proteinExistence type="predicted"/>
<name>A0A2N8PQZ0_STRNR</name>
<reference evidence="2" key="1">
    <citation type="submission" date="2015-09" db="EMBL/GenBank/DDBJ databases">
        <authorList>
            <person name="Graham D.E."/>
            <person name="Mahan K.M."/>
            <person name="Klingeman D.M."/>
            <person name="Fida T."/>
            <person name="Giannone R.J."/>
            <person name="Hettich R.L."/>
            <person name="Parry R.J."/>
            <person name="Spain J.C."/>
        </authorList>
    </citation>
    <scope>NUCLEOTIDE SEQUENCE [LARGE SCALE GENOMIC DNA]</scope>
    <source>
        <strain evidence="2">JCM 4701</strain>
    </source>
</reference>
<keyword evidence="2" id="KW-1185">Reference proteome</keyword>
<organism evidence="1 2">
    <name type="scientific">Streptomyces noursei</name>
    <name type="common">Streptomyces albulus</name>
    <dbReference type="NCBI Taxonomy" id="1971"/>
    <lineage>
        <taxon>Bacteria</taxon>
        <taxon>Bacillati</taxon>
        <taxon>Actinomycetota</taxon>
        <taxon>Actinomycetes</taxon>
        <taxon>Kitasatosporales</taxon>
        <taxon>Streptomycetaceae</taxon>
        <taxon>Streptomyces</taxon>
    </lineage>
</organism>
<protein>
    <submittedName>
        <fullName evidence="1">Uncharacterized protein</fullName>
    </submittedName>
</protein>
<dbReference type="AlphaFoldDB" id="A0A2N8PQZ0"/>
<sequence length="114" mass="12541">MANIWVLCSSLPSDSSQSVRADDITHLIASTEKLTASRLGSDTVVTLAHRDWEGLGVPVPNDLPEDFGLALLAKLAEARKQAQNSEEDLVLLADLDDNRQWDWSVFPISELWPG</sequence>
<gene>
    <name evidence="1" type="ORF">AOB60_00470</name>
</gene>
<accession>A0A2N8PQZ0</accession>
<dbReference type="Proteomes" id="UP000236047">
    <property type="component" value="Unassembled WGS sequence"/>
</dbReference>